<comment type="similarity">
    <text evidence="12">Belongs to the drug/metabolite transporter (DMT) superfamily. Small multidrug resistance (SMR) (TC 2.A.7.1) family.</text>
</comment>
<dbReference type="PANTHER" id="PTHR30561:SF1">
    <property type="entry name" value="MULTIDRUG TRANSPORTER EMRE"/>
    <property type="match status" value="1"/>
</dbReference>
<evidence type="ECO:0000256" key="12">
    <source>
        <dbReference type="ARBA" id="ARBA00038032"/>
    </source>
</evidence>
<keyword evidence="8" id="KW-0448">Lipopolysaccharide biosynthesis</keyword>
<evidence type="ECO:0000256" key="5">
    <source>
        <dbReference type="ARBA" id="ARBA00022519"/>
    </source>
</evidence>
<keyword evidence="2" id="KW-0813">Transport</keyword>
<keyword evidence="7" id="KW-0812">Transmembrane</keyword>
<keyword evidence="14" id="KW-1185">Reference proteome</keyword>
<gene>
    <name evidence="13" type="ORF">A0U93_13195</name>
</gene>
<evidence type="ECO:0000256" key="1">
    <source>
        <dbReference type="ARBA" id="ARBA00004651"/>
    </source>
</evidence>
<keyword evidence="11" id="KW-0472">Membrane</keyword>
<accession>A0A1U9KSA3</accession>
<dbReference type="PANTHER" id="PTHR30561">
    <property type="entry name" value="SMR FAMILY PROTON-DEPENDENT DRUG EFFLUX TRANSPORTER SUGE"/>
    <property type="match status" value="1"/>
</dbReference>
<dbReference type="RefSeq" id="WP_077807761.1">
    <property type="nucleotide sequence ID" value="NZ_BJXS01000001.1"/>
</dbReference>
<dbReference type="GO" id="GO:0009245">
    <property type="term" value="P:lipid A biosynthetic process"/>
    <property type="evidence" value="ECO:0007669"/>
    <property type="project" value="UniProtKB-KW"/>
</dbReference>
<dbReference type="Proteomes" id="UP000188604">
    <property type="component" value="Chromosome"/>
</dbReference>
<dbReference type="InterPro" id="IPR037185">
    <property type="entry name" value="EmrE-like"/>
</dbReference>
<evidence type="ECO:0000313" key="14">
    <source>
        <dbReference type="Proteomes" id="UP000188604"/>
    </source>
</evidence>
<dbReference type="OrthoDB" id="9783707at2"/>
<organism evidence="13 14">
    <name type="scientific">Neoasaia chiangmaiensis</name>
    <dbReference type="NCBI Taxonomy" id="320497"/>
    <lineage>
        <taxon>Bacteria</taxon>
        <taxon>Pseudomonadati</taxon>
        <taxon>Pseudomonadota</taxon>
        <taxon>Alphaproteobacteria</taxon>
        <taxon>Acetobacterales</taxon>
        <taxon>Acetobacteraceae</taxon>
        <taxon>Neoasaia</taxon>
    </lineage>
</organism>
<dbReference type="SUPFAM" id="SSF103481">
    <property type="entry name" value="Multidrug resistance efflux transporter EmrE"/>
    <property type="match status" value="2"/>
</dbReference>
<evidence type="ECO:0000313" key="13">
    <source>
        <dbReference type="EMBL" id="AQS88713.1"/>
    </source>
</evidence>
<dbReference type="EMBL" id="CP014691">
    <property type="protein sequence ID" value="AQS88713.1"/>
    <property type="molecule type" value="Genomic_DNA"/>
</dbReference>
<dbReference type="InterPro" id="IPR000620">
    <property type="entry name" value="EamA_dom"/>
</dbReference>
<evidence type="ECO:0000256" key="7">
    <source>
        <dbReference type="ARBA" id="ARBA00022692"/>
    </source>
</evidence>
<evidence type="ECO:0000256" key="6">
    <source>
        <dbReference type="ARBA" id="ARBA00022556"/>
    </source>
</evidence>
<dbReference type="KEGG" id="nch:A0U93_13195"/>
<dbReference type="InterPro" id="IPR000390">
    <property type="entry name" value="Small_drug/metabolite_transptr"/>
</dbReference>
<protein>
    <submittedName>
        <fullName evidence="13">Uncharacterized protein</fullName>
    </submittedName>
</protein>
<keyword evidence="6" id="KW-0441">Lipid A biosynthesis</keyword>
<evidence type="ECO:0000256" key="4">
    <source>
        <dbReference type="ARBA" id="ARBA00022516"/>
    </source>
</evidence>
<evidence type="ECO:0000256" key="10">
    <source>
        <dbReference type="ARBA" id="ARBA00023098"/>
    </source>
</evidence>
<dbReference type="STRING" id="320497.A0U93_13195"/>
<dbReference type="GO" id="GO:0009103">
    <property type="term" value="P:lipopolysaccharide biosynthetic process"/>
    <property type="evidence" value="ECO:0007669"/>
    <property type="project" value="UniProtKB-KW"/>
</dbReference>
<proteinExistence type="inferred from homology"/>
<keyword evidence="3" id="KW-1003">Cell membrane</keyword>
<dbReference type="AlphaFoldDB" id="A0A1U9KSA3"/>
<dbReference type="Gene3D" id="1.10.3730.20">
    <property type="match status" value="2"/>
</dbReference>
<evidence type="ECO:0000256" key="9">
    <source>
        <dbReference type="ARBA" id="ARBA00022989"/>
    </source>
</evidence>
<keyword evidence="4" id="KW-0444">Lipid biosynthesis</keyword>
<name>A0A1U9KSA3_9PROT</name>
<keyword evidence="9" id="KW-1133">Transmembrane helix</keyword>
<reference evidence="13 14" key="1">
    <citation type="submission" date="2016-03" db="EMBL/GenBank/DDBJ databases">
        <title>Acetic acid bacteria sequencing.</title>
        <authorList>
            <person name="Brandt J."/>
            <person name="Jakob F."/>
            <person name="Vogel R.F."/>
        </authorList>
    </citation>
    <scope>NUCLEOTIDE SEQUENCE [LARGE SCALE GENOMIC DNA]</scope>
    <source>
        <strain evidence="13 14">NBRC 101099</strain>
    </source>
</reference>
<keyword evidence="5" id="KW-0997">Cell inner membrane</keyword>
<sequence>MSALTFLLLMIGAALHAIWNALIRGAKDRIATTMAVAGGSALFAAVVLPFLKQPASASWIFLALSTGIHLVSYSLVARAYHVADMTQVYPLMRGTAPLLTAIIAILWLHDIVPPLSWAGIVATSIGVGILVFARHQDWNRRGLFYALANAVTIAAYSAVDGAGVRQSQAPAAYALWVFLCTGLILCAFSLTQHGECFGRRLKENWWRGLVGGTGSALSYGIALWAMTRVPIPVVSAARECSIAFGTLIAVLFLKERMNASRLLATGMIVLGAVILRLA</sequence>
<comment type="subcellular location">
    <subcellularLocation>
        <location evidence="1">Cell membrane</location>
        <topology evidence="1">Multi-pass membrane protein</topology>
    </subcellularLocation>
</comment>
<dbReference type="GO" id="GO:0022857">
    <property type="term" value="F:transmembrane transporter activity"/>
    <property type="evidence" value="ECO:0007669"/>
    <property type="project" value="InterPro"/>
</dbReference>
<keyword evidence="10" id="KW-0443">Lipid metabolism</keyword>
<evidence type="ECO:0000256" key="8">
    <source>
        <dbReference type="ARBA" id="ARBA00022985"/>
    </source>
</evidence>
<evidence type="ECO:0000256" key="3">
    <source>
        <dbReference type="ARBA" id="ARBA00022475"/>
    </source>
</evidence>
<dbReference type="Pfam" id="PF00892">
    <property type="entry name" value="EamA"/>
    <property type="match status" value="1"/>
</dbReference>
<evidence type="ECO:0000256" key="2">
    <source>
        <dbReference type="ARBA" id="ARBA00022448"/>
    </source>
</evidence>
<evidence type="ECO:0000256" key="11">
    <source>
        <dbReference type="ARBA" id="ARBA00023136"/>
    </source>
</evidence>
<dbReference type="GO" id="GO:0005886">
    <property type="term" value="C:plasma membrane"/>
    <property type="evidence" value="ECO:0007669"/>
    <property type="project" value="UniProtKB-SubCell"/>
</dbReference>